<feature type="compositionally biased region" description="Acidic residues" evidence="1">
    <location>
        <begin position="63"/>
        <end position="92"/>
    </location>
</feature>
<evidence type="ECO:0000313" key="3">
    <source>
        <dbReference type="Proteomes" id="UP000728185"/>
    </source>
</evidence>
<dbReference type="Proteomes" id="UP000728185">
    <property type="component" value="Unassembled WGS sequence"/>
</dbReference>
<accession>A0A8E0VLM3</accession>
<protein>
    <submittedName>
        <fullName evidence="2">Uncharacterized protein</fullName>
    </submittedName>
</protein>
<keyword evidence="3" id="KW-1185">Reference proteome</keyword>
<evidence type="ECO:0000313" key="2">
    <source>
        <dbReference type="EMBL" id="KAA0196310.1"/>
    </source>
</evidence>
<dbReference type="EMBL" id="LUCM01003118">
    <property type="protein sequence ID" value="KAA0196310.1"/>
    <property type="molecule type" value="Genomic_DNA"/>
</dbReference>
<dbReference type="AlphaFoldDB" id="A0A8E0VLM3"/>
<feature type="region of interest" description="Disordered" evidence="1">
    <location>
        <begin position="60"/>
        <end position="100"/>
    </location>
</feature>
<dbReference type="OrthoDB" id="6267529at2759"/>
<organism evidence="2 3">
    <name type="scientific">Fasciolopsis buskii</name>
    <dbReference type="NCBI Taxonomy" id="27845"/>
    <lineage>
        <taxon>Eukaryota</taxon>
        <taxon>Metazoa</taxon>
        <taxon>Spiralia</taxon>
        <taxon>Lophotrochozoa</taxon>
        <taxon>Platyhelminthes</taxon>
        <taxon>Trematoda</taxon>
        <taxon>Digenea</taxon>
        <taxon>Plagiorchiida</taxon>
        <taxon>Echinostomata</taxon>
        <taxon>Echinostomatoidea</taxon>
        <taxon>Fasciolidae</taxon>
        <taxon>Fasciolopsis</taxon>
    </lineage>
</organism>
<name>A0A8E0VLM3_9TREM</name>
<gene>
    <name evidence="2" type="ORF">FBUS_00538</name>
</gene>
<comment type="caution">
    <text evidence="2">The sequence shown here is derived from an EMBL/GenBank/DDBJ whole genome shotgun (WGS) entry which is preliminary data.</text>
</comment>
<proteinExistence type="predicted"/>
<evidence type="ECO:0000256" key="1">
    <source>
        <dbReference type="SAM" id="MobiDB-lite"/>
    </source>
</evidence>
<sequence length="173" mass="19383">MTSHRNHSVYFPRPETIWSDTGPVAFSATVLLAIPESGEADYYAESPQYLTVADLRAMGLYDGSDDSDDDDDSGDHDENNDEVEQNAEENGNEELQFTHASEVDLMNQDEKSNSFLTDVCNGTRSREQTVTSEHVDVPNRLYRETLSDINSFNLFSGTGHRIDRIPEKLDAPC</sequence>
<reference evidence="2" key="1">
    <citation type="submission" date="2019-05" db="EMBL/GenBank/DDBJ databases">
        <title>Annotation for the trematode Fasciolopsis buski.</title>
        <authorList>
            <person name="Choi Y.-J."/>
        </authorList>
    </citation>
    <scope>NUCLEOTIDE SEQUENCE</scope>
    <source>
        <strain evidence="2">HT</strain>
        <tissue evidence="2">Whole worm</tissue>
    </source>
</reference>